<reference evidence="7" key="1">
    <citation type="submission" date="2022-11" db="UniProtKB">
        <authorList>
            <consortium name="WormBaseParasite"/>
        </authorList>
    </citation>
    <scope>IDENTIFICATION</scope>
</reference>
<protein>
    <recommendedName>
        <fullName evidence="1">glutathione transferase</fullName>
        <ecNumber evidence="1">2.5.1.18</ecNumber>
    </recommendedName>
</protein>
<dbReference type="InterPro" id="IPR040079">
    <property type="entry name" value="Glutathione_S-Trfase"/>
</dbReference>
<dbReference type="GO" id="GO:0004602">
    <property type="term" value="F:glutathione peroxidase activity"/>
    <property type="evidence" value="ECO:0007669"/>
    <property type="project" value="UniProtKB-ARBA"/>
</dbReference>
<dbReference type="WBParaSite" id="PSU_v2.g16163.t1">
    <property type="protein sequence ID" value="PSU_v2.g16163.t1"/>
    <property type="gene ID" value="PSU_v2.g16163"/>
</dbReference>
<evidence type="ECO:0000256" key="2">
    <source>
        <dbReference type="ARBA" id="ARBA00022679"/>
    </source>
</evidence>
<dbReference type="SUPFAM" id="SSF52833">
    <property type="entry name" value="Thioredoxin-like"/>
    <property type="match status" value="1"/>
</dbReference>
<accession>A0A914YBM5</accession>
<evidence type="ECO:0000313" key="6">
    <source>
        <dbReference type="Proteomes" id="UP000887577"/>
    </source>
</evidence>
<proteinExistence type="inferred from homology"/>
<evidence type="ECO:0000256" key="1">
    <source>
        <dbReference type="ARBA" id="ARBA00012452"/>
    </source>
</evidence>
<dbReference type="GO" id="GO:0006749">
    <property type="term" value="P:glutathione metabolic process"/>
    <property type="evidence" value="ECO:0007669"/>
    <property type="project" value="TreeGrafter"/>
</dbReference>
<feature type="domain" description="GST N-terminal" evidence="5">
    <location>
        <begin position="2"/>
        <end position="79"/>
    </location>
</feature>
<dbReference type="PANTHER" id="PTHR11571:SF224">
    <property type="entry name" value="HEMATOPOIETIC PROSTAGLANDIN D SYNTHASE"/>
    <property type="match status" value="1"/>
</dbReference>
<dbReference type="PANTHER" id="PTHR11571">
    <property type="entry name" value="GLUTATHIONE S-TRANSFERASE"/>
    <property type="match status" value="1"/>
</dbReference>
<dbReference type="CDD" id="cd03039">
    <property type="entry name" value="GST_N_Sigma_like"/>
    <property type="match status" value="1"/>
</dbReference>
<comment type="catalytic activity">
    <reaction evidence="4">
        <text>RX + glutathione = an S-substituted glutathione + a halide anion + H(+)</text>
        <dbReference type="Rhea" id="RHEA:16437"/>
        <dbReference type="ChEBI" id="CHEBI:15378"/>
        <dbReference type="ChEBI" id="CHEBI:16042"/>
        <dbReference type="ChEBI" id="CHEBI:17792"/>
        <dbReference type="ChEBI" id="CHEBI:57925"/>
        <dbReference type="ChEBI" id="CHEBI:90779"/>
        <dbReference type="EC" id="2.5.1.18"/>
    </reaction>
</comment>
<evidence type="ECO:0000313" key="7">
    <source>
        <dbReference type="WBParaSite" id="PSU_v2.g16163.t1"/>
    </source>
</evidence>
<sequence length="86" mass="10162">MTEYKLYYFDVRNLAEPIRLMLHYNGAEFEDIRVDMEKWPSLKPEMPQSTIPVLEVNGKKLAQSHSIMRYLGRVYSKISIIRSVIL</sequence>
<dbReference type="GO" id="GO:0004364">
    <property type="term" value="F:glutathione transferase activity"/>
    <property type="evidence" value="ECO:0007669"/>
    <property type="project" value="UniProtKB-EC"/>
</dbReference>
<comment type="similarity">
    <text evidence="3">Belongs to the GST superfamily. Sigma family.</text>
</comment>
<dbReference type="FunFam" id="3.40.30.10:FF:000035">
    <property type="entry name" value="hematopoietic prostaglandin D synthase"/>
    <property type="match status" value="1"/>
</dbReference>
<name>A0A914YBM5_9BILA</name>
<evidence type="ECO:0000256" key="4">
    <source>
        <dbReference type="ARBA" id="ARBA00047960"/>
    </source>
</evidence>
<dbReference type="InterPro" id="IPR050213">
    <property type="entry name" value="GST_superfamily"/>
</dbReference>
<keyword evidence="6" id="KW-1185">Reference proteome</keyword>
<dbReference type="InterPro" id="IPR004045">
    <property type="entry name" value="Glutathione_S-Trfase_N"/>
</dbReference>
<dbReference type="SFLD" id="SFLDS00019">
    <property type="entry name" value="Glutathione_Transferase_(cytos"/>
    <property type="match status" value="1"/>
</dbReference>
<dbReference type="PROSITE" id="PS50404">
    <property type="entry name" value="GST_NTER"/>
    <property type="match status" value="1"/>
</dbReference>
<dbReference type="Gene3D" id="1.20.1050.130">
    <property type="match status" value="1"/>
</dbReference>
<dbReference type="AlphaFoldDB" id="A0A914YBM5"/>
<dbReference type="EC" id="2.5.1.18" evidence="1"/>
<evidence type="ECO:0000256" key="3">
    <source>
        <dbReference type="ARBA" id="ARBA00038317"/>
    </source>
</evidence>
<dbReference type="Proteomes" id="UP000887577">
    <property type="component" value="Unplaced"/>
</dbReference>
<dbReference type="Pfam" id="PF02798">
    <property type="entry name" value="GST_N"/>
    <property type="match status" value="1"/>
</dbReference>
<evidence type="ECO:0000259" key="5">
    <source>
        <dbReference type="PROSITE" id="PS50404"/>
    </source>
</evidence>
<organism evidence="6 7">
    <name type="scientific">Panagrolaimus superbus</name>
    <dbReference type="NCBI Taxonomy" id="310955"/>
    <lineage>
        <taxon>Eukaryota</taxon>
        <taxon>Metazoa</taxon>
        <taxon>Ecdysozoa</taxon>
        <taxon>Nematoda</taxon>
        <taxon>Chromadorea</taxon>
        <taxon>Rhabditida</taxon>
        <taxon>Tylenchina</taxon>
        <taxon>Panagrolaimomorpha</taxon>
        <taxon>Panagrolaimoidea</taxon>
        <taxon>Panagrolaimidae</taxon>
        <taxon>Panagrolaimus</taxon>
    </lineage>
</organism>
<dbReference type="InterPro" id="IPR036249">
    <property type="entry name" value="Thioredoxin-like_sf"/>
</dbReference>
<keyword evidence="2" id="KW-0808">Transferase</keyword>